<organism evidence="3 4">
    <name type="scientific">Pelomonas parva</name>
    <dbReference type="NCBI Taxonomy" id="3299032"/>
    <lineage>
        <taxon>Bacteria</taxon>
        <taxon>Pseudomonadati</taxon>
        <taxon>Pseudomonadota</taxon>
        <taxon>Betaproteobacteria</taxon>
        <taxon>Burkholderiales</taxon>
        <taxon>Sphaerotilaceae</taxon>
        <taxon>Roseateles</taxon>
    </lineage>
</organism>
<evidence type="ECO:0000313" key="3">
    <source>
        <dbReference type="EMBL" id="MFG6432413.1"/>
    </source>
</evidence>
<dbReference type="Proteomes" id="UP001606210">
    <property type="component" value="Unassembled WGS sequence"/>
</dbReference>
<evidence type="ECO:0000259" key="2">
    <source>
        <dbReference type="Pfam" id="PF14326"/>
    </source>
</evidence>
<dbReference type="Pfam" id="PF00656">
    <property type="entry name" value="Peptidase_C14"/>
    <property type="match status" value="1"/>
</dbReference>
<dbReference type="InterPro" id="IPR018247">
    <property type="entry name" value="EF_Hand_1_Ca_BS"/>
</dbReference>
<name>A0ABW7FAM3_9BURK</name>
<feature type="domain" description="Peptidase C14 caspase" evidence="1">
    <location>
        <begin position="38"/>
        <end position="262"/>
    </location>
</feature>
<feature type="domain" description="DUF4384" evidence="2">
    <location>
        <begin position="359"/>
        <end position="429"/>
    </location>
</feature>
<accession>A0ABW7FAM3</accession>
<dbReference type="Pfam" id="PF14326">
    <property type="entry name" value="DUF4384"/>
    <property type="match status" value="1"/>
</dbReference>
<evidence type="ECO:0000313" key="4">
    <source>
        <dbReference type="Proteomes" id="UP001606210"/>
    </source>
</evidence>
<evidence type="ECO:0000259" key="1">
    <source>
        <dbReference type="Pfam" id="PF00656"/>
    </source>
</evidence>
<comment type="caution">
    <text evidence="3">The sequence shown here is derived from an EMBL/GenBank/DDBJ whole genome shotgun (WGS) entry which is preliminary data.</text>
</comment>
<gene>
    <name evidence="3" type="ORF">ACG00Y_21010</name>
</gene>
<protein>
    <submittedName>
        <fullName evidence="3">DUF4384 domain-containing protein</fullName>
    </submittedName>
</protein>
<reference evidence="3 4" key="1">
    <citation type="submission" date="2024-08" db="EMBL/GenBank/DDBJ databases">
        <authorList>
            <person name="Lu H."/>
        </authorList>
    </citation>
    <scope>NUCLEOTIDE SEQUENCE [LARGE SCALE GENOMIC DNA]</scope>
    <source>
        <strain evidence="3 4">LYH14W</strain>
    </source>
</reference>
<dbReference type="InterPro" id="IPR025493">
    <property type="entry name" value="DUF4384"/>
</dbReference>
<dbReference type="EMBL" id="JBIGHV010000008">
    <property type="protein sequence ID" value="MFG6432413.1"/>
    <property type="molecule type" value="Genomic_DNA"/>
</dbReference>
<dbReference type="PROSITE" id="PS00018">
    <property type="entry name" value="EF_HAND_1"/>
    <property type="match status" value="1"/>
</dbReference>
<keyword evidence="4" id="KW-1185">Reference proteome</keyword>
<dbReference type="Gene3D" id="3.40.50.1460">
    <property type="match status" value="1"/>
</dbReference>
<dbReference type="InterPro" id="IPR011600">
    <property type="entry name" value="Pept_C14_caspase"/>
</dbReference>
<proteinExistence type="predicted"/>
<sequence>MNKPEALPLPLALSSRLRAAFAIAAGLSLGGLAHAENHALIMTIDYAGTSAQLPPTGIEADGRLASQIAEGMGVPRQNIRWLRNKELSAQGMAQAIQQLANERVREGDKVFLFYSGHGAQVDGRDGSKCTEGLVSADVKIVADSYLQSVLQALSAKASQVVMLNDSCFSGGHATKSLTRSADGSTPKFAVVPKAGSANDEGYQCGNAVNAKSLSRTLGVVASAKSARMLYIAAAADNEVAWAADKGSAATVAWARCLQDRSADRDRNGIIDGEELKLCSQAVVNGGKSGKQTITLLGEGRLPMSFVADASGGGGGASGGAAPVANGAGALESLRRAADPTIRVGIQVNNPRLKINQDLLDFSVSVDRPGYLYLLHLGTDGKYYQLFPNDRDTNNKVAAGTHRFPRESWALQAHGPAGKSYFMAYLSNSPRDFGKELSKDGGFVTGSATAATVRSLGVVAMDSRFGASTVAEISEVN</sequence>
<dbReference type="RefSeq" id="WP_394482257.1">
    <property type="nucleotide sequence ID" value="NZ_JBIGHV010000008.1"/>
</dbReference>